<evidence type="ECO:0000313" key="1">
    <source>
        <dbReference type="EMBL" id="ALM02584.1"/>
    </source>
</evidence>
<proteinExistence type="predicted"/>
<dbReference type="KEGG" id="vg:26523163"/>
<evidence type="ECO:0000313" key="2">
    <source>
        <dbReference type="Proteomes" id="UP000203990"/>
    </source>
</evidence>
<keyword evidence="2" id="KW-1185">Reference proteome</keyword>
<dbReference type="GeneID" id="26523163"/>
<protein>
    <submittedName>
        <fullName evidence="1">Uncharacterized protein</fullName>
    </submittedName>
</protein>
<dbReference type="OrthoDB" id="20251at10239"/>
<gene>
    <name evidence="1" type="ORF">KB57_197</name>
</gene>
<sequence>MEKANKFFFLENVNDNVNCDFNRQGEKTMLVFCHENDSEQTDRLTVLIRTEKSIQSHSGKLENRHFIAYTLERSGVTIKQADSLPITTPDLVWMFTTAIVNDVFRAN</sequence>
<dbReference type="RefSeq" id="YP_009187810.1">
    <property type="nucleotide sequence ID" value="NC_028659.1"/>
</dbReference>
<name>A0A0S1S1P9_9CAUD</name>
<dbReference type="EMBL" id="KT934943">
    <property type="protein sequence ID" value="ALM02584.1"/>
    <property type="molecule type" value="Genomic_DNA"/>
</dbReference>
<dbReference type="Proteomes" id="UP000203990">
    <property type="component" value="Segment"/>
</dbReference>
<accession>A0A0S1S1P9</accession>
<reference evidence="1 2" key="1">
    <citation type="submission" date="2015-10" db="EMBL/GenBank/DDBJ databases">
        <title>Complete genome sequence of Klebsiella pneumoniae bacteriophage vB_KpnM_KB57.</title>
        <authorList>
            <person name="Volozhantsev N.V."/>
            <person name="Popova A.V."/>
            <person name="Krasilnikova V.M."/>
            <person name="Bogun A.G."/>
        </authorList>
    </citation>
    <scope>NUCLEOTIDE SEQUENCE [LARGE SCALE GENOMIC DNA]</scope>
</reference>
<organism evidence="1 2">
    <name type="scientific">Klebsiella phage vB_KpnM_KB57</name>
    <dbReference type="NCBI Taxonomy" id="1719140"/>
    <lineage>
        <taxon>Viruses</taxon>
        <taxon>Duplodnaviria</taxon>
        <taxon>Heunggongvirae</taxon>
        <taxon>Uroviricota</taxon>
        <taxon>Caudoviricetes</taxon>
        <taxon>Vequintavirinae</taxon>
        <taxon>Mydovirus</taxon>
        <taxon>Mydovirus KB57</taxon>
    </lineage>
</organism>